<evidence type="ECO:0000256" key="1">
    <source>
        <dbReference type="ARBA" id="ARBA00004613"/>
    </source>
</evidence>
<dbReference type="GO" id="GO:0071555">
    <property type="term" value="P:cell wall organization"/>
    <property type="evidence" value="ECO:0007669"/>
    <property type="project" value="UniProtKB-KW"/>
</dbReference>
<dbReference type="GO" id="GO:0009251">
    <property type="term" value="P:glucan catabolic process"/>
    <property type="evidence" value="ECO:0007669"/>
    <property type="project" value="TreeGrafter"/>
</dbReference>
<evidence type="ECO:0000256" key="13">
    <source>
        <dbReference type="ARBA" id="ARBA00038935"/>
    </source>
</evidence>
<keyword evidence="4" id="KW-0732">Signal</keyword>
<dbReference type="PANTHER" id="PTHR31297">
    <property type="entry name" value="GLUCAN ENDO-1,6-BETA-GLUCOSIDASE B"/>
    <property type="match status" value="1"/>
</dbReference>
<dbReference type="GO" id="GO:0046557">
    <property type="term" value="F:glucan endo-1,6-beta-glucosidase activity"/>
    <property type="evidence" value="ECO:0007669"/>
    <property type="project" value="UniProtKB-EC"/>
</dbReference>
<comment type="subcellular location">
    <subcellularLocation>
        <location evidence="1">Secreted</location>
    </subcellularLocation>
</comment>
<keyword evidence="3" id="KW-0964">Secreted</keyword>
<keyword evidence="8 17" id="KW-0326">Glycosidase</keyword>
<sequence>MPPYKIRGVNLGGWMISEPWMMDSEWRTMGCYNGNQKMCSEFDCVAFLGQATADTSFNAHYARWITVDDIQRIHDVGLNTIRIPLGYWTYRDIVYEDNEHFPHVDLKYLDNIIAKAASLGMFVVIDLHGAPFAQKASDAFTGQCLPSSAFPAFFQQSQYDRASQWLSWMTERIHNTPSYKATIGIIEVVNEPQTDRDSGGMPQAERDTLTQVYYPQALQAVRSKEASLNVLASQQLHVQFMDQLWGAGNPKSNLPSLTSVAFDDHNYVGGAIPQGTGAKQADYMWYTCYDDNRLSDGNTPKVVQEFSLTVLGDIEWNSEFDPFASQNQAFYQQWWIAQQRLYEKTNGWIFWTWKTQLGNPRWDYSAAVTQGFIPGSQAGLDQAASRDVCSEYFGN</sequence>
<dbReference type="Gene3D" id="3.20.20.80">
    <property type="entry name" value="Glycosidases"/>
    <property type="match status" value="1"/>
</dbReference>
<dbReference type="AlphaFoldDB" id="A0A1Y2DN34"/>
<dbReference type="EC" id="3.2.1.75" evidence="13"/>
<comment type="function">
    <text evidence="12">Beta-glucanases participate in the metabolism of beta-glucan, the main structural component of the cell wall. Acts on lutean, pustulan and 1,6-oligo-beta-D-glucosides.</text>
</comment>
<comment type="similarity">
    <text evidence="2 17">Belongs to the glycosyl hydrolase 5 (cellulase A) family.</text>
</comment>
<dbReference type="Pfam" id="PF00150">
    <property type="entry name" value="Cellulase"/>
    <property type="match status" value="1"/>
</dbReference>
<dbReference type="OrthoDB" id="1887033at2759"/>
<name>A0A1Y2DN34_9PEZI</name>
<evidence type="ECO:0000259" key="18">
    <source>
        <dbReference type="Pfam" id="PF00150"/>
    </source>
</evidence>
<evidence type="ECO:0000313" key="20">
    <source>
        <dbReference type="Proteomes" id="UP000193689"/>
    </source>
</evidence>
<evidence type="ECO:0000256" key="5">
    <source>
        <dbReference type="ARBA" id="ARBA00022801"/>
    </source>
</evidence>
<comment type="caution">
    <text evidence="19">The sequence shown here is derived from an EMBL/GenBank/DDBJ whole genome shotgun (WGS) entry which is preliminary data.</text>
</comment>
<proteinExistence type="inferred from homology"/>
<evidence type="ECO:0000256" key="15">
    <source>
        <dbReference type="ARBA" id="ARBA00042025"/>
    </source>
</evidence>
<feature type="domain" description="Glycoside hydrolase family 5" evidence="18">
    <location>
        <begin position="65"/>
        <end position="354"/>
    </location>
</feature>
<evidence type="ECO:0000256" key="14">
    <source>
        <dbReference type="ARBA" id="ARBA00041472"/>
    </source>
</evidence>
<dbReference type="STRING" id="1141098.A0A1Y2DN34"/>
<evidence type="ECO:0000256" key="7">
    <source>
        <dbReference type="ARBA" id="ARBA00023277"/>
    </source>
</evidence>
<evidence type="ECO:0000313" key="19">
    <source>
        <dbReference type="EMBL" id="ORY60657.1"/>
    </source>
</evidence>
<dbReference type="InterPro" id="IPR001547">
    <property type="entry name" value="Glyco_hydro_5"/>
</dbReference>
<comment type="catalytic activity">
    <reaction evidence="11">
        <text>Random hydrolysis of (1-&gt;6)-linkages in (1-&gt;6)-beta-D-glucans.</text>
        <dbReference type="EC" id="3.2.1.75"/>
    </reaction>
</comment>
<evidence type="ECO:0000256" key="4">
    <source>
        <dbReference type="ARBA" id="ARBA00022729"/>
    </source>
</evidence>
<evidence type="ECO:0000256" key="9">
    <source>
        <dbReference type="ARBA" id="ARBA00023316"/>
    </source>
</evidence>
<evidence type="ECO:0000256" key="2">
    <source>
        <dbReference type="ARBA" id="ARBA00005641"/>
    </source>
</evidence>
<keyword evidence="9" id="KW-0961">Cell wall biogenesis/degradation</keyword>
<evidence type="ECO:0000256" key="16">
    <source>
        <dbReference type="ARBA" id="ARBA00043257"/>
    </source>
</evidence>
<dbReference type="PANTHER" id="PTHR31297:SF39">
    <property type="entry name" value="GLUCAN ENDO-1,6-BETA-GLUCOSIDASE B"/>
    <property type="match status" value="1"/>
</dbReference>
<evidence type="ECO:0000256" key="3">
    <source>
        <dbReference type="ARBA" id="ARBA00022525"/>
    </source>
</evidence>
<keyword evidence="20" id="KW-1185">Reference proteome</keyword>
<organism evidence="19 20">
    <name type="scientific">Pseudomassariella vexata</name>
    <dbReference type="NCBI Taxonomy" id="1141098"/>
    <lineage>
        <taxon>Eukaryota</taxon>
        <taxon>Fungi</taxon>
        <taxon>Dikarya</taxon>
        <taxon>Ascomycota</taxon>
        <taxon>Pezizomycotina</taxon>
        <taxon>Sordariomycetes</taxon>
        <taxon>Xylariomycetidae</taxon>
        <taxon>Amphisphaeriales</taxon>
        <taxon>Pseudomassariaceae</taxon>
        <taxon>Pseudomassariella</taxon>
    </lineage>
</organism>
<evidence type="ECO:0000256" key="10">
    <source>
        <dbReference type="ARBA" id="ARBA00023326"/>
    </source>
</evidence>
<keyword evidence="7" id="KW-0119">Carbohydrate metabolism</keyword>
<dbReference type="GO" id="GO:0004338">
    <property type="term" value="F:glucan exo-1,3-beta-glucosidase activity"/>
    <property type="evidence" value="ECO:0007669"/>
    <property type="project" value="TreeGrafter"/>
</dbReference>
<keyword evidence="6" id="KW-0325">Glycoprotein</keyword>
<evidence type="ECO:0000256" key="12">
    <source>
        <dbReference type="ARBA" id="ARBA00037628"/>
    </source>
</evidence>
<dbReference type="InterPro" id="IPR017853">
    <property type="entry name" value="GH"/>
</dbReference>
<evidence type="ECO:0000256" key="8">
    <source>
        <dbReference type="ARBA" id="ARBA00023295"/>
    </source>
</evidence>
<accession>A0A1Y2DN34</accession>
<keyword evidence="5 17" id="KW-0378">Hydrolase</keyword>
<dbReference type="SUPFAM" id="SSF51445">
    <property type="entry name" value="(Trans)glycosidases"/>
    <property type="match status" value="1"/>
</dbReference>
<dbReference type="InParanoid" id="A0A1Y2DN34"/>
<dbReference type="EMBL" id="MCFJ01000011">
    <property type="protein sequence ID" value="ORY60657.1"/>
    <property type="molecule type" value="Genomic_DNA"/>
</dbReference>
<dbReference type="GO" id="GO:0005576">
    <property type="term" value="C:extracellular region"/>
    <property type="evidence" value="ECO:0007669"/>
    <property type="project" value="UniProtKB-SubCell"/>
</dbReference>
<dbReference type="RefSeq" id="XP_040712884.1">
    <property type="nucleotide sequence ID" value="XM_040856516.1"/>
</dbReference>
<dbReference type="Proteomes" id="UP000193689">
    <property type="component" value="Unassembled WGS sequence"/>
</dbReference>
<evidence type="ECO:0000256" key="11">
    <source>
        <dbReference type="ARBA" id="ARBA00036633"/>
    </source>
</evidence>
<evidence type="ECO:0000256" key="17">
    <source>
        <dbReference type="RuleBase" id="RU361153"/>
    </source>
</evidence>
<dbReference type="GeneID" id="63772728"/>
<dbReference type="GO" id="GO:0009986">
    <property type="term" value="C:cell surface"/>
    <property type="evidence" value="ECO:0007669"/>
    <property type="project" value="TreeGrafter"/>
</dbReference>
<protein>
    <recommendedName>
        <fullName evidence="13">glucan endo-1,6-beta-glucosidase</fullName>
        <ecNumber evidence="13">3.2.1.75</ecNumber>
    </recommendedName>
    <alternativeName>
        <fullName evidence="15">Beta-1,6-glucanase B</fullName>
    </alternativeName>
    <alternativeName>
        <fullName evidence="14">Endo-1,6-beta-D-glucanase B</fullName>
    </alternativeName>
    <alternativeName>
        <fullName evidence="16">Endo-1,6-beta-glucanase B</fullName>
    </alternativeName>
</protein>
<gene>
    <name evidence="19" type="ORF">BCR38DRAFT_349796</name>
</gene>
<evidence type="ECO:0000256" key="6">
    <source>
        <dbReference type="ARBA" id="ARBA00023180"/>
    </source>
</evidence>
<reference evidence="19 20" key="1">
    <citation type="submission" date="2016-07" db="EMBL/GenBank/DDBJ databases">
        <title>Pervasive Adenine N6-methylation of Active Genes in Fungi.</title>
        <authorList>
            <consortium name="DOE Joint Genome Institute"/>
            <person name="Mondo S.J."/>
            <person name="Dannebaum R.O."/>
            <person name="Kuo R.C."/>
            <person name="Labutti K."/>
            <person name="Haridas S."/>
            <person name="Kuo A."/>
            <person name="Salamov A."/>
            <person name="Ahrendt S.R."/>
            <person name="Lipzen A."/>
            <person name="Sullivan W."/>
            <person name="Andreopoulos W.B."/>
            <person name="Clum A."/>
            <person name="Lindquist E."/>
            <person name="Daum C."/>
            <person name="Ramamoorthy G.K."/>
            <person name="Gryganskyi A."/>
            <person name="Culley D."/>
            <person name="Magnuson J.K."/>
            <person name="James T.Y."/>
            <person name="O'Malley M.A."/>
            <person name="Stajich J.E."/>
            <person name="Spatafora J.W."/>
            <person name="Visel A."/>
            <person name="Grigoriev I.V."/>
        </authorList>
    </citation>
    <scope>NUCLEOTIDE SEQUENCE [LARGE SCALE GENOMIC DNA]</scope>
    <source>
        <strain evidence="19 20">CBS 129021</strain>
    </source>
</reference>
<dbReference type="InterPro" id="IPR050386">
    <property type="entry name" value="Glycosyl_hydrolase_5"/>
</dbReference>
<keyword evidence="10" id="KW-0624">Polysaccharide degradation</keyword>